<feature type="signal peptide" evidence="2">
    <location>
        <begin position="1"/>
        <end position="21"/>
    </location>
</feature>
<sequence>MKKSFLTLAAIALVFSFTSCKETTVEKTEDTEVNLMETETETPVEVIEEAPIEEVDVDSTSTEEAQVQ</sequence>
<evidence type="ECO:0000313" key="3">
    <source>
        <dbReference type="EMBL" id="EHQ03855.1"/>
    </source>
</evidence>
<reference evidence="4" key="1">
    <citation type="journal article" date="2012" name="Stand. Genomic Sci.">
        <title>Genome sequence of the Antarctic rhodopsins-containing flavobacterium Gillisia limnaea type strain (R-8282(T)).</title>
        <authorList>
            <person name="Riedel T."/>
            <person name="Held B."/>
            <person name="Nolan M."/>
            <person name="Lucas S."/>
            <person name="Lapidus A."/>
            <person name="Tice H."/>
            <person name="Del Rio T.G."/>
            <person name="Cheng J.F."/>
            <person name="Han C."/>
            <person name="Tapia R."/>
            <person name="Goodwin L.A."/>
            <person name="Pitluck S."/>
            <person name="Liolios K."/>
            <person name="Mavromatis K."/>
            <person name="Pagani I."/>
            <person name="Ivanova N."/>
            <person name="Mikhailova N."/>
            <person name="Pati A."/>
            <person name="Chen A."/>
            <person name="Palaniappan K."/>
            <person name="Land M."/>
            <person name="Rohde M."/>
            <person name="Tindall B.J."/>
            <person name="Detter J.C."/>
            <person name="Goker M."/>
            <person name="Bristow J."/>
            <person name="Eisen J.A."/>
            <person name="Markowitz V."/>
            <person name="Hugenholtz P."/>
            <person name="Kyrpides N.C."/>
            <person name="Klenk H.P."/>
            <person name="Woyke T."/>
        </authorList>
    </citation>
    <scope>NUCLEOTIDE SEQUENCE [LARGE SCALE GENOMIC DNA]</scope>
    <source>
        <strain evidence="4">DSM 15749 / LMG 21470 / R-8282</strain>
    </source>
</reference>
<evidence type="ECO:0000256" key="1">
    <source>
        <dbReference type="SAM" id="MobiDB-lite"/>
    </source>
</evidence>
<accession>H2BUH7</accession>
<evidence type="ECO:0000313" key="4">
    <source>
        <dbReference type="Proteomes" id="UP000003844"/>
    </source>
</evidence>
<dbReference type="EMBL" id="JH594606">
    <property type="protein sequence ID" value="EHQ03855.1"/>
    <property type="molecule type" value="Genomic_DNA"/>
</dbReference>
<dbReference type="HOGENOM" id="CLU_2787995_0_0_10"/>
<evidence type="ECO:0000256" key="2">
    <source>
        <dbReference type="SAM" id="SignalP"/>
    </source>
</evidence>
<dbReference type="RefSeq" id="WP_006990161.1">
    <property type="nucleotide sequence ID" value="NZ_JH594606.1"/>
</dbReference>
<proteinExistence type="predicted"/>
<feature type="compositionally biased region" description="Acidic residues" evidence="1">
    <location>
        <begin position="38"/>
        <end position="57"/>
    </location>
</feature>
<dbReference type="AlphaFoldDB" id="H2BUH7"/>
<evidence type="ECO:0008006" key="5">
    <source>
        <dbReference type="Google" id="ProtNLM"/>
    </source>
</evidence>
<dbReference type="Proteomes" id="UP000003844">
    <property type="component" value="Unassembled WGS sequence"/>
</dbReference>
<feature type="region of interest" description="Disordered" evidence="1">
    <location>
        <begin position="28"/>
        <end position="68"/>
    </location>
</feature>
<feature type="compositionally biased region" description="Polar residues" evidence="1">
    <location>
        <begin position="58"/>
        <end position="68"/>
    </location>
</feature>
<dbReference type="eggNOG" id="ENOG502ZR71">
    <property type="taxonomic scope" value="Bacteria"/>
</dbReference>
<keyword evidence="2" id="KW-0732">Signal</keyword>
<dbReference type="PROSITE" id="PS51257">
    <property type="entry name" value="PROKAR_LIPOPROTEIN"/>
    <property type="match status" value="1"/>
</dbReference>
<keyword evidence="4" id="KW-1185">Reference proteome</keyword>
<protein>
    <recommendedName>
        <fullName evidence="5">Secreted protein</fullName>
    </recommendedName>
</protein>
<feature type="chain" id="PRO_5003560632" description="Secreted protein" evidence="2">
    <location>
        <begin position="22"/>
        <end position="68"/>
    </location>
</feature>
<name>H2BUH7_GILLR</name>
<organism evidence="3 4">
    <name type="scientific">Gillisia limnaea (strain DSM 15749 / LMG 21470 / R-8282)</name>
    <dbReference type="NCBI Taxonomy" id="865937"/>
    <lineage>
        <taxon>Bacteria</taxon>
        <taxon>Pseudomonadati</taxon>
        <taxon>Bacteroidota</taxon>
        <taxon>Flavobacteriia</taxon>
        <taxon>Flavobacteriales</taxon>
        <taxon>Flavobacteriaceae</taxon>
        <taxon>Gillisia</taxon>
    </lineage>
</organism>
<gene>
    <name evidence="3" type="ORF">Gilli_3248</name>
</gene>